<dbReference type="GO" id="GO:0016787">
    <property type="term" value="F:hydrolase activity"/>
    <property type="evidence" value="ECO:0007669"/>
    <property type="project" value="UniProtKB-KW"/>
</dbReference>
<dbReference type="InterPro" id="IPR052708">
    <property type="entry name" value="PxpC"/>
</dbReference>
<dbReference type="InterPro" id="IPR029000">
    <property type="entry name" value="Cyclophilin-like_dom_sf"/>
</dbReference>
<dbReference type="PANTHER" id="PTHR43309">
    <property type="entry name" value="5-OXOPROLINASE SUBUNIT C"/>
    <property type="match status" value="1"/>
</dbReference>
<evidence type="ECO:0000256" key="2">
    <source>
        <dbReference type="ARBA" id="ARBA00022801"/>
    </source>
</evidence>
<dbReference type="SMART" id="SM00797">
    <property type="entry name" value="AHS2"/>
    <property type="match status" value="1"/>
</dbReference>
<keyword evidence="1" id="KW-0547">Nucleotide-binding</keyword>
<reference evidence="7" key="1">
    <citation type="journal article" date="2017" name="Appl. Environ. Microbiol.">
        <title>Genomic analysis of Calderihabitans maritimus KKC1, a thermophilic hydrogenogenic carboxydotrophic bacterium isolated from marine sediment.</title>
        <authorList>
            <person name="Omae K."/>
            <person name="Yoneda Y."/>
            <person name="Fukuyama Y."/>
            <person name="Yoshida T."/>
            <person name="Sako Y."/>
        </authorList>
    </citation>
    <scope>NUCLEOTIDE SEQUENCE [LARGE SCALE GENOMIC DNA]</scope>
    <source>
        <strain evidence="7">KKC1</strain>
    </source>
</reference>
<dbReference type="InterPro" id="IPR010016">
    <property type="entry name" value="PxpB"/>
</dbReference>
<dbReference type="PANTHER" id="PTHR43309:SF5">
    <property type="entry name" value="5-OXOPROLINASE SUBUNIT C"/>
    <property type="match status" value="1"/>
</dbReference>
<name>A0A1Z5HRD2_9FIRM</name>
<evidence type="ECO:0000259" key="4">
    <source>
        <dbReference type="SMART" id="SM00796"/>
    </source>
</evidence>
<dbReference type="NCBIfam" id="TIGR00724">
    <property type="entry name" value="urea_amlyse_rel"/>
    <property type="match status" value="1"/>
</dbReference>
<comment type="caution">
    <text evidence="6">The sequence shown here is derived from an EMBL/GenBank/DDBJ whole genome shotgun (WGS) entry which is preliminary data.</text>
</comment>
<evidence type="ECO:0000256" key="3">
    <source>
        <dbReference type="ARBA" id="ARBA00022840"/>
    </source>
</evidence>
<gene>
    <name evidence="6" type="ORF">KKC1_10870</name>
</gene>
<dbReference type="Pfam" id="PF02682">
    <property type="entry name" value="CT_C_D"/>
    <property type="match status" value="1"/>
</dbReference>
<proteinExistence type="predicted"/>
<dbReference type="InterPro" id="IPR003778">
    <property type="entry name" value="CT_A_B"/>
</dbReference>
<dbReference type="InterPro" id="IPR003833">
    <property type="entry name" value="CT_C_D"/>
</dbReference>
<dbReference type="Pfam" id="PF02626">
    <property type="entry name" value="CT_A_B"/>
    <property type="match status" value="1"/>
</dbReference>
<dbReference type="GO" id="GO:0005524">
    <property type="term" value="F:ATP binding"/>
    <property type="evidence" value="ECO:0007669"/>
    <property type="project" value="UniProtKB-KW"/>
</dbReference>
<dbReference type="SUPFAM" id="SSF50891">
    <property type="entry name" value="Cyclophilin-like"/>
    <property type="match status" value="2"/>
</dbReference>
<protein>
    <submittedName>
        <fullName evidence="6">Putative allophanate hydrolase</fullName>
    </submittedName>
</protein>
<dbReference type="Proteomes" id="UP000197032">
    <property type="component" value="Unassembled WGS sequence"/>
</dbReference>
<feature type="domain" description="Carboxyltransferase" evidence="4">
    <location>
        <begin position="1"/>
        <end position="173"/>
    </location>
</feature>
<evidence type="ECO:0000259" key="5">
    <source>
        <dbReference type="SMART" id="SM00797"/>
    </source>
</evidence>
<keyword evidence="7" id="KW-1185">Reference proteome</keyword>
<accession>A0A1Z5HRD2</accession>
<dbReference type="SUPFAM" id="SSF160467">
    <property type="entry name" value="PH0987 N-terminal domain-like"/>
    <property type="match status" value="1"/>
</dbReference>
<organism evidence="6 7">
    <name type="scientific">Calderihabitans maritimus</name>
    <dbReference type="NCBI Taxonomy" id="1246530"/>
    <lineage>
        <taxon>Bacteria</taxon>
        <taxon>Bacillati</taxon>
        <taxon>Bacillota</taxon>
        <taxon>Clostridia</taxon>
        <taxon>Neomoorellales</taxon>
        <taxon>Calderihabitantaceae</taxon>
        <taxon>Calderihabitans</taxon>
    </lineage>
</organism>
<dbReference type="SMART" id="SM00796">
    <property type="entry name" value="AHS1"/>
    <property type="match status" value="1"/>
</dbReference>
<dbReference type="EMBL" id="BDGJ01000042">
    <property type="protein sequence ID" value="GAW91927.1"/>
    <property type="molecule type" value="Genomic_DNA"/>
</dbReference>
<sequence length="552" mass="60451">MALTLNHRKLPGISEIVPTYRSLLVYYRPEEISYHDLLCRLKEAAEAPETAKPPPSTTWEIPTIYGGMYGPDLEEVAAYHGITPTEVVSLHSRPEYIVYMLGFTPGFLYLGGMDERIATPRLHTPRTAIPAGSVGIAGRQTGVYPIESPGGWRLIGRTPVKLFDPFRQPPVFIRAGDRIRFVPITEEVYHRLEEEYQNLEDNYQAYTPSPGNVPVFEVLKPGMLTTVQDLGRYGYQEFGVPVAGAMDQFALRAANLLVGNREEDACLEITLMGPTLRVLNDTVLAVTGADLGPTLDGHPIPLWQAVAARAGSILAFSGPRRGSRSYLAIAGGIDVPLVMGSRSTYLRGRLGGYQGRALRVGDILCRGPAGKTSLDLARRFVPSALIPPLAGDTIEVRVILGPQDDYFSAEGINTLLTAEYTVSNSSDRMGYRLTGPPIAHKGPTDIISDGVAPGSIQVPANGLPIVMMADRQTTGGYPKIATVITPDLDKLAQAQPGDRIRFRQVSVEKAHEILKGYEGRLSMLRNWLTGKSMRVLRLRVMDQVFDVMVEEI</sequence>
<dbReference type="Gene3D" id="3.30.1360.40">
    <property type="match status" value="1"/>
</dbReference>
<feature type="domain" description="Carboxyltransferase" evidence="5">
    <location>
        <begin position="237"/>
        <end position="521"/>
    </location>
</feature>
<evidence type="ECO:0000313" key="7">
    <source>
        <dbReference type="Proteomes" id="UP000197032"/>
    </source>
</evidence>
<dbReference type="Gene3D" id="2.40.100.10">
    <property type="entry name" value="Cyclophilin-like"/>
    <property type="match status" value="2"/>
</dbReference>
<evidence type="ECO:0000313" key="6">
    <source>
        <dbReference type="EMBL" id="GAW91927.1"/>
    </source>
</evidence>
<evidence type="ECO:0000256" key="1">
    <source>
        <dbReference type="ARBA" id="ARBA00022741"/>
    </source>
</evidence>
<keyword evidence="2 6" id="KW-0378">Hydrolase</keyword>
<dbReference type="AlphaFoldDB" id="A0A1Z5HRD2"/>
<keyword evidence="3" id="KW-0067">ATP-binding</keyword>
<dbReference type="NCBIfam" id="TIGR00370">
    <property type="entry name" value="5-oxoprolinase subunit PxpB"/>
    <property type="match status" value="1"/>
</dbReference>